<dbReference type="PANTHER" id="PTHR30537">
    <property type="entry name" value="HTH-TYPE TRANSCRIPTIONAL REGULATOR"/>
    <property type="match status" value="1"/>
</dbReference>
<dbReference type="InterPro" id="IPR005119">
    <property type="entry name" value="LysR_subst-bd"/>
</dbReference>
<evidence type="ECO:0000313" key="7">
    <source>
        <dbReference type="Proteomes" id="UP000468591"/>
    </source>
</evidence>
<dbReference type="Pfam" id="PF00126">
    <property type="entry name" value="HTH_1"/>
    <property type="match status" value="1"/>
</dbReference>
<dbReference type="InterPro" id="IPR036388">
    <property type="entry name" value="WH-like_DNA-bd_sf"/>
</dbReference>
<dbReference type="GO" id="GO:0043565">
    <property type="term" value="F:sequence-specific DNA binding"/>
    <property type="evidence" value="ECO:0007669"/>
    <property type="project" value="TreeGrafter"/>
</dbReference>
<dbReference type="Gene3D" id="1.10.10.10">
    <property type="entry name" value="Winged helix-like DNA-binding domain superfamily/Winged helix DNA-binding domain"/>
    <property type="match status" value="1"/>
</dbReference>
<evidence type="ECO:0000256" key="3">
    <source>
        <dbReference type="ARBA" id="ARBA00023125"/>
    </source>
</evidence>
<dbReference type="PANTHER" id="PTHR30537:SF3">
    <property type="entry name" value="TRANSCRIPTIONAL REGULATORY PROTEIN"/>
    <property type="match status" value="1"/>
</dbReference>
<dbReference type="EMBL" id="JAABNT010000010">
    <property type="protein sequence ID" value="NEK23881.1"/>
    <property type="molecule type" value="Genomic_DNA"/>
</dbReference>
<evidence type="ECO:0000259" key="5">
    <source>
        <dbReference type="PROSITE" id="PS50931"/>
    </source>
</evidence>
<comment type="similarity">
    <text evidence="1">Belongs to the LysR transcriptional regulatory family.</text>
</comment>
<dbReference type="PRINTS" id="PR00039">
    <property type="entry name" value="HTHLYSR"/>
</dbReference>
<dbReference type="InterPro" id="IPR058163">
    <property type="entry name" value="LysR-type_TF_proteobact-type"/>
</dbReference>
<proteinExistence type="inferred from homology"/>
<dbReference type="RefSeq" id="WP_164354796.1">
    <property type="nucleotide sequence ID" value="NZ_JAABNT010000010.1"/>
</dbReference>
<dbReference type="SUPFAM" id="SSF53850">
    <property type="entry name" value="Periplasmic binding protein-like II"/>
    <property type="match status" value="1"/>
</dbReference>
<feature type="domain" description="HTH lysR-type" evidence="5">
    <location>
        <begin position="7"/>
        <end position="64"/>
    </location>
</feature>
<evidence type="ECO:0000256" key="1">
    <source>
        <dbReference type="ARBA" id="ARBA00009437"/>
    </source>
</evidence>
<accession>A0A6P0CCC1</accession>
<reference evidence="6 7" key="1">
    <citation type="submission" date="2020-01" db="EMBL/GenBank/DDBJ databases">
        <title>Sulfitobacter sediminilitoris sp. nov., isolated from a tidal flat.</title>
        <authorList>
            <person name="Park S."/>
            <person name="Yoon J.-H."/>
        </authorList>
    </citation>
    <scope>NUCLEOTIDE SEQUENCE [LARGE SCALE GENOMIC DNA]</scope>
    <source>
        <strain evidence="6 7">JBTF-M27</strain>
    </source>
</reference>
<organism evidence="6 7">
    <name type="scientific">Sulfitobacter sediminilitoris</name>
    <dbReference type="NCBI Taxonomy" id="2698830"/>
    <lineage>
        <taxon>Bacteria</taxon>
        <taxon>Pseudomonadati</taxon>
        <taxon>Pseudomonadota</taxon>
        <taxon>Alphaproteobacteria</taxon>
        <taxon>Rhodobacterales</taxon>
        <taxon>Roseobacteraceae</taxon>
        <taxon>Sulfitobacter</taxon>
    </lineage>
</organism>
<dbReference type="InterPro" id="IPR000847">
    <property type="entry name" value="LysR_HTH_N"/>
</dbReference>
<dbReference type="GO" id="GO:0006351">
    <property type="term" value="P:DNA-templated transcription"/>
    <property type="evidence" value="ECO:0007669"/>
    <property type="project" value="TreeGrafter"/>
</dbReference>
<keyword evidence="3" id="KW-0238">DNA-binding</keyword>
<evidence type="ECO:0000256" key="2">
    <source>
        <dbReference type="ARBA" id="ARBA00023015"/>
    </source>
</evidence>
<dbReference type="AlphaFoldDB" id="A0A6P0CCC1"/>
<dbReference type="PROSITE" id="PS50931">
    <property type="entry name" value="HTH_LYSR"/>
    <property type="match status" value="1"/>
</dbReference>
<evidence type="ECO:0000313" key="6">
    <source>
        <dbReference type="EMBL" id="NEK23881.1"/>
    </source>
</evidence>
<name>A0A6P0CCC1_9RHOB</name>
<dbReference type="Pfam" id="PF03466">
    <property type="entry name" value="LysR_substrate"/>
    <property type="match status" value="1"/>
</dbReference>
<gene>
    <name evidence="6" type="ORF">GV827_15910</name>
</gene>
<comment type="caution">
    <text evidence="6">The sequence shown here is derived from an EMBL/GenBank/DDBJ whole genome shotgun (WGS) entry which is preliminary data.</text>
</comment>
<keyword evidence="2" id="KW-0805">Transcription regulation</keyword>
<keyword evidence="4" id="KW-0804">Transcription</keyword>
<keyword evidence="7" id="KW-1185">Reference proteome</keyword>
<dbReference type="Proteomes" id="UP000468591">
    <property type="component" value="Unassembled WGS sequence"/>
</dbReference>
<dbReference type="SUPFAM" id="SSF46785">
    <property type="entry name" value="Winged helix' DNA-binding domain"/>
    <property type="match status" value="1"/>
</dbReference>
<dbReference type="Gene3D" id="3.40.190.290">
    <property type="match status" value="1"/>
</dbReference>
<dbReference type="GO" id="GO:0003700">
    <property type="term" value="F:DNA-binding transcription factor activity"/>
    <property type="evidence" value="ECO:0007669"/>
    <property type="project" value="InterPro"/>
</dbReference>
<evidence type="ECO:0000256" key="4">
    <source>
        <dbReference type="ARBA" id="ARBA00023163"/>
    </source>
</evidence>
<protein>
    <submittedName>
        <fullName evidence="6">LysR family transcriptional regulator</fullName>
    </submittedName>
</protein>
<sequence>MQICMELHWDDLKIFLAVARAGSLTGAARRLRVSQPTVSRKLAAMEQAFGVKLFERNRDGYQLSGPGAEIYETANQVGEDISEIERRLSGRDMRLEGQVTVTCTEVMSNLYLAPHFARFLQAHPGIELSVNCTFQNLSLSRGEADVAVRNTSRPPETLIGRKLVKVATAVYVANDMIGCTGEKAAPRHWIGWQDEAYSKLLITSHFPDAVVKHRVDDMQTMRSMVRNGVGIAALPCYMADPDPGLSRLFPDPIFEGALDIWVLRHPAVRQVARLRLMTEFLADTILSDRDLFEGERPGEIEVHD</sequence>
<dbReference type="InterPro" id="IPR036390">
    <property type="entry name" value="WH_DNA-bd_sf"/>
</dbReference>